<reference evidence="2" key="2">
    <citation type="submission" date="2022-10" db="EMBL/GenBank/DDBJ databases">
        <authorList>
            <consortium name="ENA_rothamsted_submissions"/>
            <consortium name="culmorum"/>
            <person name="King R."/>
        </authorList>
    </citation>
    <scope>NUCLEOTIDE SEQUENCE</scope>
</reference>
<evidence type="ECO:0008006" key="4">
    <source>
        <dbReference type="Google" id="ProtNLM"/>
    </source>
</evidence>
<name>A0A9N9RR06_9DIPT</name>
<dbReference type="PANTHER" id="PTHR12790">
    <property type="entry name" value="TRANSCRIPTION INITIATION FACTOR IA RRN3"/>
    <property type="match status" value="1"/>
</dbReference>
<dbReference type="InterPro" id="IPR007991">
    <property type="entry name" value="RNA_pol_I_trans_ini_fac_RRN3"/>
</dbReference>
<sequence length="579" mass="67127">MSIISSRKSISTSILKTATPFREDTIRKSKQLRFQVDNLSSVKEILLAAENGNMKEYMDLIYKLSQENILDETLIKTLKESIGCVQVFKLDFVLLIETILNIRWINKSDEIIELYHRFIIDILTAKPEFLTKCCSKILTIFIPGENEANEWKNGVPNAELAEKLDKTHNLIKKIYEAIPMLPVTLRRCITDMFPYRKQSTYKIAGYIYNLLKILDSCQSMVHDILETIFESLLAIDLSLSRGDIEDGEEELIDEAQNENTNADSDTMKLPIAETLDVCMDLMFSYFYSKLNSESKTPLNEQKVIEKSIFEYFDEHLLKTHNSKHVHFIFFYIASFKKSFLLELLKNLLDKILDRNKPSIIRQTAVGYLSSLLARAKFIPIELMKKYLEHLSNFAHDYIKMCHSININLSPRAHLVFHATCQAIFYIIAFRSKDLNLINSTRNLQYLLLLDLSPIVKHPLNPLNYCLPAIATIFDNVMTRHQILYCHTILVKNASKKLATVFMNEEYHPEEVIESVFPFDPYLLKKSGKKIHPIYIEYQSDEEDISHQNSPKAHKRTRNESECDDFFIVPAKKFKSGSID</sequence>
<organism evidence="2 3">
    <name type="scientific">Chironomus riparius</name>
    <dbReference type="NCBI Taxonomy" id="315576"/>
    <lineage>
        <taxon>Eukaryota</taxon>
        <taxon>Metazoa</taxon>
        <taxon>Ecdysozoa</taxon>
        <taxon>Arthropoda</taxon>
        <taxon>Hexapoda</taxon>
        <taxon>Insecta</taxon>
        <taxon>Pterygota</taxon>
        <taxon>Neoptera</taxon>
        <taxon>Endopterygota</taxon>
        <taxon>Diptera</taxon>
        <taxon>Nematocera</taxon>
        <taxon>Chironomoidea</taxon>
        <taxon>Chironomidae</taxon>
        <taxon>Chironominae</taxon>
        <taxon>Chironomus</taxon>
    </lineage>
</organism>
<dbReference type="PANTHER" id="PTHR12790:SF0">
    <property type="entry name" value="RNA POLYMERASE I-SPECIFIC TRANSCRIPTION INITIATION FACTOR RRN3-RELATED"/>
    <property type="match status" value="1"/>
</dbReference>
<proteinExistence type="inferred from homology"/>
<dbReference type="EMBL" id="OU895878">
    <property type="protein sequence ID" value="CAG9802016.1"/>
    <property type="molecule type" value="Genomic_DNA"/>
</dbReference>
<comment type="similarity">
    <text evidence="1">Belongs to the RRN3 family.</text>
</comment>
<dbReference type="GO" id="GO:0005634">
    <property type="term" value="C:nucleus"/>
    <property type="evidence" value="ECO:0007669"/>
    <property type="project" value="TreeGrafter"/>
</dbReference>
<accession>A0A9N9RR06</accession>
<dbReference type="GO" id="GO:0006361">
    <property type="term" value="P:transcription initiation at RNA polymerase I promoter"/>
    <property type="evidence" value="ECO:0007669"/>
    <property type="project" value="InterPro"/>
</dbReference>
<dbReference type="GO" id="GO:0001181">
    <property type="term" value="F:RNA polymerase I general transcription initiation factor activity"/>
    <property type="evidence" value="ECO:0007669"/>
    <property type="project" value="InterPro"/>
</dbReference>
<reference evidence="2" key="1">
    <citation type="submission" date="2022-01" db="EMBL/GenBank/DDBJ databases">
        <authorList>
            <person name="King R."/>
        </authorList>
    </citation>
    <scope>NUCLEOTIDE SEQUENCE</scope>
</reference>
<dbReference type="OrthoDB" id="26970at2759"/>
<protein>
    <recommendedName>
        <fullName evidence="4">RNA polymerase I-specific transcription initiation factor RRN3</fullName>
    </recommendedName>
</protein>
<dbReference type="Proteomes" id="UP001153620">
    <property type="component" value="Chromosome 2"/>
</dbReference>
<dbReference type="GO" id="GO:0001042">
    <property type="term" value="F:RNA polymerase I core binding"/>
    <property type="evidence" value="ECO:0007669"/>
    <property type="project" value="TreeGrafter"/>
</dbReference>
<evidence type="ECO:0000313" key="2">
    <source>
        <dbReference type="EMBL" id="CAG9802016.1"/>
    </source>
</evidence>
<evidence type="ECO:0000313" key="3">
    <source>
        <dbReference type="Proteomes" id="UP001153620"/>
    </source>
</evidence>
<evidence type="ECO:0000256" key="1">
    <source>
        <dbReference type="ARBA" id="ARBA00010098"/>
    </source>
</evidence>
<keyword evidence="3" id="KW-1185">Reference proteome</keyword>
<gene>
    <name evidence="2" type="ORF">CHIRRI_LOCUS4932</name>
</gene>
<dbReference type="Pfam" id="PF05327">
    <property type="entry name" value="RRN3"/>
    <property type="match status" value="1"/>
</dbReference>
<dbReference type="AlphaFoldDB" id="A0A9N9RR06"/>